<sequence length="76" mass="8547">MSPSGPIGDRQPFLCVFDSGQLDTVVGLMYFEMKKCGDFSHCLAELKDAADLFKVINIRERCLWAIVPKIQNLLNV</sequence>
<dbReference type="EMBL" id="JADEVV010000017">
    <property type="protein sequence ID" value="MBE9253763.1"/>
    <property type="molecule type" value="Genomic_DNA"/>
</dbReference>
<reference evidence="1 2" key="1">
    <citation type="submission" date="2020-10" db="EMBL/GenBank/DDBJ databases">
        <authorList>
            <person name="Castelo-Branco R."/>
            <person name="Eusebio N."/>
            <person name="Adriana R."/>
            <person name="Vieira A."/>
            <person name="Brugerolle De Fraissinette N."/>
            <person name="Rezende De Castro R."/>
            <person name="Schneider M.P."/>
            <person name="Vasconcelos V."/>
            <person name="Leao P.N."/>
        </authorList>
    </citation>
    <scope>NUCLEOTIDE SEQUENCE [LARGE SCALE GENOMIC DNA]</scope>
    <source>
        <strain evidence="1 2">LEGE 00031</strain>
    </source>
</reference>
<keyword evidence="2" id="KW-1185">Reference proteome</keyword>
<evidence type="ECO:0000313" key="2">
    <source>
        <dbReference type="Proteomes" id="UP000658720"/>
    </source>
</evidence>
<organism evidence="1 2">
    <name type="scientific">Synechocystis salina LEGE 00031</name>
    <dbReference type="NCBI Taxonomy" id="1828736"/>
    <lineage>
        <taxon>Bacteria</taxon>
        <taxon>Bacillati</taxon>
        <taxon>Cyanobacteriota</taxon>
        <taxon>Cyanophyceae</taxon>
        <taxon>Synechococcales</taxon>
        <taxon>Merismopediaceae</taxon>
        <taxon>Synechocystis</taxon>
    </lineage>
</organism>
<gene>
    <name evidence="1" type="ORF">IQ217_07825</name>
</gene>
<comment type="caution">
    <text evidence="1">The sequence shown here is derived from an EMBL/GenBank/DDBJ whole genome shotgun (WGS) entry which is preliminary data.</text>
</comment>
<evidence type="ECO:0000313" key="1">
    <source>
        <dbReference type="EMBL" id="MBE9253763.1"/>
    </source>
</evidence>
<protein>
    <submittedName>
        <fullName evidence="1">Uncharacterized protein</fullName>
    </submittedName>
</protein>
<accession>A0ABR9VTJ6</accession>
<dbReference type="Proteomes" id="UP000658720">
    <property type="component" value="Unassembled WGS sequence"/>
</dbReference>
<dbReference type="RefSeq" id="WP_194019514.1">
    <property type="nucleotide sequence ID" value="NZ_JADEVV010000017.1"/>
</dbReference>
<name>A0ABR9VTJ6_9SYNC</name>
<proteinExistence type="predicted"/>